<comment type="similarity">
    <text evidence="2">Belongs to the cytochrome ubiquinol oxidase subunit 2 family.</text>
</comment>
<evidence type="ECO:0000256" key="7">
    <source>
        <dbReference type="SAM" id="Phobius"/>
    </source>
</evidence>
<comment type="subcellular location">
    <subcellularLocation>
        <location evidence="1">Cell membrane</location>
        <topology evidence="1">Multi-pass membrane protein</topology>
    </subcellularLocation>
</comment>
<dbReference type="EMBL" id="CP001825">
    <property type="protein sequence ID" value="ACZ42027.1"/>
    <property type="molecule type" value="Genomic_DNA"/>
</dbReference>
<reference evidence="9" key="1">
    <citation type="journal article" date="2010" name="Stand. Genomic Sci.">
        <title>Complete genome sequence of 'Thermobaculum terrenum' type strain (YNP1).</title>
        <authorList>
            <person name="Kiss H."/>
            <person name="Cleland D."/>
            <person name="Lapidus A."/>
            <person name="Lucas S."/>
            <person name="Glavina Del Rio T."/>
            <person name="Nolan M."/>
            <person name="Tice H."/>
            <person name="Han C."/>
            <person name="Goodwin L."/>
            <person name="Pitluck S."/>
            <person name="Liolios K."/>
            <person name="Ivanova N."/>
            <person name="Mavromatis K."/>
            <person name="Ovchinnikova G."/>
            <person name="Pati A."/>
            <person name="Chen A."/>
            <person name="Palaniappan K."/>
            <person name="Land M."/>
            <person name="Hauser L."/>
            <person name="Chang Y."/>
            <person name="Jeffries C."/>
            <person name="Lu M."/>
            <person name="Brettin T."/>
            <person name="Detter J."/>
            <person name="Goker M."/>
            <person name="Tindall B."/>
            <person name="Beck B."/>
            <person name="McDermott T."/>
            <person name="Woyke T."/>
            <person name="Bristow J."/>
            <person name="Eisen J."/>
            <person name="Markowitz V."/>
            <person name="Hugenholtz P."/>
            <person name="Kyrpides N."/>
            <person name="Klenk H."/>
            <person name="Cheng J."/>
        </authorList>
    </citation>
    <scope>NUCLEOTIDE SEQUENCE [LARGE SCALE GENOMIC DNA]</scope>
    <source>
        <strain evidence="9">ATCC BAA-798 / YNP1</strain>
    </source>
</reference>
<keyword evidence="5 7" id="KW-1133">Transmembrane helix</keyword>
<evidence type="ECO:0000256" key="4">
    <source>
        <dbReference type="ARBA" id="ARBA00022692"/>
    </source>
</evidence>
<evidence type="ECO:0000313" key="9">
    <source>
        <dbReference type="Proteomes" id="UP000000323"/>
    </source>
</evidence>
<dbReference type="Pfam" id="PF02322">
    <property type="entry name" value="Cyt_bd_oxida_II"/>
    <property type="match status" value="1"/>
</dbReference>
<evidence type="ECO:0000256" key="5">
    <source>
        <dbReference type="ARBA" id="ARBA00022989"/>
    </source>
</evidence>
<dbReference type="STRING" id="525904.Tter_1111"/>
<evidence type="ECO:0000256" key="2">
    <source>
        <dbReference type="ARBA" id="ARBA00007543"/>
    </source>
</evidence>
<dbReference type="OrthoDB" id="9776710at2"/>
<dbReference type="KEGG" id="ttr:Tter_1111"/>
<feature type="transmembrane region" description="Helical" evidence="7">
    <location>
        <begin position="235"/>
        <end position="255"/>
    </location>
</feature>
<dbReference type="GO" id="GO:0005886">
    <property type="term" value="C:plasma membrane"/>
    <property type="evidence" value="ECO:0007669"/>
    <property type="project" value="UniProtKB-SubCell"/>
</dbReference>
<dbReference type="GO" id="GO:0009055">
    <property type="term" value="F:electron transfer activity"/>
    <property type="evidence" value="ECO:0007669"/>
    <property type="project" value="TreeGrafter"/>
</dbReference>
<dbReference type="PANTHER" id="PTHR43141">
    <property type="entry name" value="CYTOCHROME BD2 SUBUNIT II"/>
    <property type="match status" value="1"/>
</dbReference>
<dbReference type="AlphaFoldDB" id="D1CB62"/>
<accession>D1CB62</accession>
<dbReference type="RefSeq" id="WP_012875062.1">
    <property type="nucleotide sequence ID" value="NC_013525.1"/>
</dbReference>
<dbReference type="GO" id="GO:0019646">
    <property type="term" value="P:aerobic electron transport chain"/>
    <property type="evidence" value="ECO:0007669"/>
    <property type="project" value="TreeGrafter"/>
</dbReference>
<dbReference type="HOGENOM" id="CLU_049294_1_1_0"/>
<feature type="transmembrane region" description="Helical" evidence="7">
    <location>
        <begin position="166"/>
        <end position="186"/>
    </location>
</feature>
<dbReference type="GO" id="GO:0070069">
    <property type="term" value="C:cytochrome complex"/>
    <property type="evidence" value="ECO:0007669"/>
    <property type="project" value="TreeGrafter"/>
</dbReference>
<dbReference type="PANTHER" id="PTHR43141:SF4">
    <property type="entry name" value="CYTOCHROME BD2 SUBUNIT II"/>
    <property type="match status" value="1"/>
</dbReference>
<name>D1CB62_THET1</name>
<feature type="transmembrane region" description="Helical" evidence="7">
    <location>
        <begin position="198"/>
        <end position="223"/>
    </location>
</feature>
<evidence type="ECO:0000256" key="1">
    <source>
        <dbReference type="ARBA" id="ARBA00004651"/>
    </source>
</evidence>
<organism evidence="8 9">
    <name type="scientific">Thermobaculum terrenum (strain ATCC BAA-798 / CCMEE 7001 / YNP1)</name>
    <dbReference type="NCBI Taxonomy" id="525904"/>
    <lineage>
        <taxon>Bacteria</taxon>
        <taxon>Bacillati</taxon>
        <taxon>Chloroflexota</taxon>
        <taxon>Chloroflexia</taxon>
        <taxon>Candidatus Thermobaculales</taxon>
        <taxon>Candidatus Thermobaculaceae</taxon>
        <taxon>Thermobaculum</taxon>
    </lineage>
</organism>
<keyword evidence="3" id="KW-1003">Cell membrane</keyword>
<keyword evidence="6 7" id="KW-0472">Membrane</keyword>
<feature type="transmembrane region" description="Helical" evidence="7">
    <location>
        <begin position="117"/>
        <end position="146"/>
    </location>
</feature>
<feature type="transmembrane region" description="Helical" evidence="7">
    <location>
        <begin position="58"/>
        <end position="77"/>
    </location>
</feature>
<keyword evidence="9" id="KW-1185">Reference proteome</keyword>
<dbReference type="GO" id="GO:0016682">
    <property type="term" value="F:oxidoreductase activity, acting on diphenols and related substances as donors, oxygen as acceptor"/>
    <property type="evidence" value="ECO:0007669"/>
    <property type="project" value="TreeGrafter"/>
</dbReference>
<dbReference type="Proteomes" id="UP000000323">
    <property type="component" value="Chromosome 1"/>
</dbReference>
<protein>
    <submittedName>
        <fullName evidence="8">Cytochrome bd ubiquinol oxidase subunit II</fullName>
    </submittedName>
</protein>
<dbReference type="eggNOG" id="COG1294">
    <property type="taxonomic scope" value="Bacteria"/>
</dbReference>
<proteinExistence type="inferred from homology"/>
<gene>
    <name evidence="8" type="ordered locus">Tter_1111</name>
</gene>
<feature type="transmembrane region" description="Helical" evidence="7">
    <location>
        <begin position="12"/>
        <end position="37"/>
    </location>
</feature>
<feature type="transmembrane region" description="Helical" evidence="7">
    <location>
        <begin position="83"/>
        <end position="105"/>
    </location>
</feature>
<dbReference type="InterPro" id="IPR003317">
    <property type="entry name" value="Cyt-d_oxidase_su2"/>
</dbReference>
<evidence type="ECO:0000256" key="6">
    <source>
        <dbReference type="ARBA" id="ARBA00023136"/>
    </source>
</evidence>
<keyword evidence="4 7" id="KW-0812">Transmembrane</keyword>
<feature type="transmembrane region" description="Helical" evidence="7">
    <location>
        <begin position="303"/>
        <end position="326"/>
    </location>
</feature>
<evidence type="ECO:0000256" key="3">
    <source>
        <dbReference type="ARBA" id="ARBA00022475"/>
    </source>
</evidence>
<evidence type="ECO:0000313" key="8">
    <source>
        <dbReference type="EMBL" id="ACZ42027.1"/>
    </source>
</evidence>
<sequence>MLQLNEVPALIGVLALMAYAVLAGADFGAGVWDLLAWGPKAKEQRKTISNAIGPVWEANHVWLIFIIVLLFTCYPRAFSALSISLFVPFHLALLGIVLRGASFVFRAYAPERSRFASFWGSVFGSASLFTPFVLGMCMGAISAGSIRQMGSKVTSDVSVWTSPVSIVMGLMALFEAAYLAAVYLTLESPDKDLQESFRIRALISGFIFAAVSLGALPVFSVYAPHLWERLLAPSVVPIVFLGIIVGLVSAAALFFRKYWIARISAAGQVVILLLGWAIAQRPYIIYPEFTVANSSASEATLRFVIWSVPIGMLILIPSLVVLFAVFKGRGRTLSSYG</sequence>
<feature type="transmembrane region" description="Helical" evidence="7">
    <location>
        <begin position="260"/>
        <end position="279"/>
    </location>
</feature>